<dbReference type="InterPro" id="IPR016024">
    <property type="entry name" value="ARM-type_fold"/>
</dbReference>
<dbReference type="Gene3D" id="1.25.10.10">
    <property type="entry name" value="Leucine-rich Repeat Variant"/>
    <property type="match status" value="1"/>
</dbReference>
<dbReference type="InterPro" id="IPR010473">
    <property type="entry name" value="GTPase-bd"/>
</dbReference>
<reference evidence="4" key="2">
    <citation type="submission" date="2025-08" db="UniProtKB">
        <authorList>
            <consortium name="Ensembl"/>
        </authorList>
    </citation>
    <scope>IDENTIFICATION</scope>
</reference>
<dbReference type="SUPFAM" id="SSF101447">
    <property type="entry name" value="Formin homology 2 domain (FH2 domain)"/>
    <property type="match status" value="1"/>
</dbReference>
<evidence type="ECO:0000259" key="2">
    <source>
        <dbReference type="PROSITE" id="PS51232"/>
    </source>
</evidence>
<dbReference type="InterPro" id="IPR014768">
    <property type="entry name" value="GBD/FH3_dom"/>
</dbReference>
<dbReference type="InterPro" id="IPR042201">
    <property type="entry name" value="FH2_Formin_sf"/>
</dbReference>
<comment type="similarity">
    <text evidence="1">Belongs to the formin homology family.</text>
</comment>
<evidence type="ECO:0000256" key="1">
    <source>
        <dbReference type="ARBA" id="ARBA00023449"/>
    </source>
</evidence>
<dbReference type="Gene3D" id="1.20.58.2220">
    <property type="entry name" value="Formin, FH2 domain"/>
    <property type="match status" value="1"/>
</dbReference>
<reference evidence="4" key="3">
    <citation type="submission" date="2025-09" db="UniProtKB">
        <authorList>
            <consortium name="Ensembl"/>
        </authorList>
    </citation>
    <scope>IDENTIFICATION</scope>
</reference>
<dbReference type="GO" id="GO:0005829">
    <property type="term" value="C:cytosol"/>
    <property type="evidence" value="ECO:0007669"/>
    <property type="project" value="TreeGrafter"/>
</dbReference>
<proteinExistence type="inferred from homology"/>
<reference evidence="4 5" key="1">
    <citation type="submission" date="2019-04" db="EMBL/GenBank/DDBJ databases">
        <authorList>
            <consortium name="Wellcome Sanger Institute Data Sharing"/>
        </authorList>
    </citation>
    <scope>NUCLEOTIDE SEQUENCE [LARGE SCALE GENOMIC DNA]</scope>
</reference>
<name>A0A8C9VQL7_SCLFO</name>
<evidence type="ECO:0000313" key="4">
    <source>
        <dbReference type="Ensembl" id="ENSSFOP00015063500.1"/>
    </source>
</evidence>
<evidence type="ECO:0000259" key="3">
    <source>
        <dbReference type="PROSITE" id="PS51444"/>
    </source>
</evidence>
<dbReference type="AlphaFoldDB" id="A0A8C9VQL7"/>
<dbReference type="Proteomes" id="UP000694397">
    <property type="component" value="Chromosome 22"/>
</dbReference>
<accession>A0A8C9VQL7</accession>
<protein>
    <submittedName>
        <fullName evidence="4">Formin-like 3</fullName>
    </submittedName>
</protein>
<feature type="domain" description="FH2" evidence="3">
    <location>
        <begin position="482"/>
        <end position="872"/>
    </location>
</feature>
<organism evidence="4 5">
    <name type="scientific">Scleropages formosus</name>
    <name type="common">Asian bonytongue</name>
    <name type="synonym">Osteoglossum formosum</name>
    <dbReference type="NCBI Taxonomy" id="113540"/>
    <lineage>
        <taxon>Eukaryota</taxon>
        <taxon>Metazoa</taxon>
        <taxon>Chordata</taxon>
        <taxon>Craniata</taxon>
        <taxon>Vertebrata</taxon>
        <taxon>Euteleostomi</taxon>
        <taxon>Actinopterygii</taxon>
        <taxon>Neopterygii</taxon>
        <taxon>Teleostei</taxon>
        <taxon>Osteoglossocephala</taxon>
        <taxon>Osteoglossomorpha</taxon>
        <taxon>Osteoglossiformes</taxon>
        <taxon>Osteoglossidae</taxon>
        <taxon>Scleropages</taxon>
    </lineage>
</organism>
<evidence type="ECO:0000313" key="5">
    <source>
        <dbReference type="Proteomes" id="UP000694397"/>
    </source>
</evidence>
<dbReference type="PROSITE" id="PS51444">
    <property type="entry name" value="FH2"/>
    <property type="match status" value="1"/>
</dbReference>
<dbReference type="PROSITE" id="PS51232">
    <property type="entry name" value="GBD_FH3"/>
    <property type="match status" value="1"/>
</dbReference>
<dbReference type="Pfam" id="PF02181">
    <property type="entry name" value="FH2"/>
    <property type="match status" value="1"/>
</dbReference>
<dbReference type="GO" id="GO:0051015">
    <property type="term" value="F:actin filament binding"/>
    <property type="evidence" value="ECO:0007669"/>
    <property type="project" value="TreeGrafter"/>
</dbReference>
<dbReference type="GeneTree" id="ENSGT00940000159962"/>
<dbReference type="SMART" id="SM00498">
    <property type="entry name" value="FH2"/>
    <property type="match status" value="1"/>
</dbReference>
<dbReference type="SMART" id="SM01139">
    <property type="entry name" value="Drf_FH3"/>
    <property type="match status" value="1"/>
</dbReference>
<dbReference type="SUPFAM" id="SSF48371">
    <property type="entry name" value="ARM repeat"/>
    <property type="match status" value="1"/>
</dbReference>
<dbReference type="InterPro" id="IPR015425">
    <property type="entry name" value="FH2_Formin"/>
</dbReference>
<dbReference type="GO" id="GO:0016477">
    <property type="term" value="P:cell migration"/>
    <property type="evidence" value="ECO:0007669"/>
    <property type="project" value="TreeGrafter"/>
</dbReference>
<dbReference type="PANTHER" id="PTHR45857">
    <property type="entry name" value="FORMIN-LIKE PROTEIN"/>
    <property type="match status" value="1"/>
</dbReference>
<feature type="domain" description="GBD/FH3" evidence="2">
    <location>
        <begin position="1"/>
        <end position="420"/>
    </location>
</feature>
<dbReference type="InterPro" id="IPR043592">
    <property type="entry name" value="FMNL_animal"/>
</dbReference>
<dbReference type="FunFam" id="1.20.58.2220:FF:000001">
    <property type="entry name" value="Formin-like 1, isoform CRA_c"/>
    <property type="match status" value="1"/>
</dbReference>
<dbReference type="SMART" id="SM01140">
    <property type="entry name" value="Drf_GBD"/>
    <property type="match status" value="1"/>
</dbReference>
<dbReference type="GO" id="GO:0030866">
    <property type="term" value="P:cortical actin cytoskeleton organization"/>
    <property type="evidence" value="ECO:0007669"/>
    <property type="project" value="TreeGrafter"/>
</dbReference>
<sequence>MFARIRNENKWFFFPVSECNMFNLSFQSSMNLPPDKARLLRQYDSEKKWDLICDQERFQASIISSFLRRVHESTKVLQELEISLRTNHIGWVREFLNDDNRGLDVLVEYLSFTQCVLHLEGVENGEEGSLDKGKSWSRSTEGLHRISCRALLTLVFCCSKAAKSSQLLSQKDDVHVCIMCLRAVMNYQYGFNLVMSHPQAVNEIALSLNNKNFRTKALVLELLAAVCLVRGGHEIILSAFDHFKRVCKEKHRFERLMDCFRSEDGNIDFMVACMQFINIVVHSVEDMNFRVHLQYEFTKLGLDDLLEKCRHTESDKLSVQIQAYLENMFDVGGLLEDAETKNVALEKVEELEEKLSHSLALSYFVAVPCAKQETFDSATSQVHTLRQMIKEKDTSYQQHCDVEKQLQELEQQGALHLPPQHAKTPSQDVSRVLGVCSSAAAEAPPPAPPLLPPPPPPLPSTSGILGSHLCWLGLHTETVGRIKKPIKTKFRLPVFNWTALKPNQIKGTVFSEIDDERVLKELDLDKFEELFKTKAQGSAMDVSCVKSKVSHKGKNKVTLLDVNRSKNLAITLHKAGKTTEEICRAIQTFDLKALPVDFVECLMRFLPTEAESKLLRQYERERRPLEQLAEEDRFMLHFNKIERLTQRMTIMAFVGNFADNVSMLMPQLNAIIAASVSVKASSKLKRMLEIILALGNYMNSSKRGSVYGFKLQSLDLLLDTKSTDRMITLLHYIALVVKEKYPELANFFNELHFVEKAATVSLENVLLDVRELGQGMELIRRECGLHDQAVLRTFLQSSEPQLVTLQKDSKMAEEAFSNVVLYFGENPKTTPPSVFFPVFVRFVKSYKVRRNMGDMRSLKRQQQQELIAELRRRQAKDHRPVYEGKDGTIEDIITGGSTVHTGARPRTR</sequence>
<dbReference type="GO" id="GO:0008360">
    <property type="term" value="P:regulation of cell shape"/>
    <property type="evidence" value="ECO:0007669"/>
    <property type="project" value="TreeGrafter"/>
</dbReference>
<dbReference type="PANTHER" id="PTHR45857:SF3">
    <property type="entry name" value="FORMIN-LIKE PROTEIN 3"/>
    <property type="match status" value="1"/>
</dbReference>
<dbReference type="InterPro" id="IPR011989">
    <property type="entry name" value="ARM-like"/>
</dbReference>
<dbReference type="GO" id="GO:0031267">
    <property type="term" value="F:small GTPase binding"/>
    <property type="evidence" value="ECO:0007669"/>
    <property type="project" value="InterPro"/>
</dbReference>
<dbReference type="InterPro" id="IPR010472">
    <property type="entry name" value="FH3_dom"/>
</dbReference>
<dbReference type="Pfam" id="PF06371">
    <property type="entry name" value="Drf_GBD"/>
    <property type="match status" value="1"/>
</dbReference>
<keyword evidence="5" id="KW-1185">Reference proteome</keyword>
<dbReference type="Pfam" id="PF06367">
    <property type="entry name" value="Drf_FH3"/>
    <property type="match status" value="1"/>
</dbReference>
<dbReference type="Ensembl" id="ENSSFOT00015071666.1">
    <property type="protein sequence ID" value="ENSSFOP00015063500.1"/>
    <property type="gene ID" value="ENSSFOG00015015464.2"/>
</dbReference>
<gene>
    <name evidence="4" type="primary">FMNL3</name>
    <name evidence="4" type="synonym">LOC108918154</name>
</gene>